<dbReference type="RefSeq" id="WP_134776578.1">
    <property type="nucleotide sequence ID" value="NZ_JAYLLN010000010.1"/>
</dbReference>
<name>A0ABU8I409_9SPHI</name>
<evidence type="ECO:0000313" key="1">
    <source>
        <dbReference type="EMBL" id="MEI5984436.1"/>
    </source>
</evidence>
<accession>A0ABU8I409</accession>
<evidence type="ECO:0000313" key="2">
    <source>
        <dbReference type="Proteomes" id="UP001363035"/>
    </source>
</evidence>
<dbReference type="Proteomes" id="UP001363035">
    <property type="component" value="Unassembled WGS sequence"/>
</dbReference>
<comment type="caution">
    <text evidence="1">The sequence shown here is derived from an EMBL/GenBank/DDBJ whole genome shotgun (WGS) entry which is preliminary data.</text>
</comment>
<keyword evidence="2" id="KW-1185">Reference proteome</keyword>
<dbReference type="EMBL" id="JAYLLN010000010">
    <property type="protein sequence ID" value="MEI5984436.1"/>
    <property type="molecule type" value="Genomic_DNA"/>
</dbReference>
<reference evidence="1 2" key="1">
    <citation type="submission" date="2024-01" db="EMBL/GenBank/DDBJ databases">
        <title>Sphingobacterium tenebrionis sp. nov., a novel endophyte isolated from tenebrio molitor intestines.</title>
        <authorList>
            <person name="Zhang C."/>
        </authorList>
    </citation>
    <scope>NUCLEOTIDE SEQUENCE [LARGE SCALE GENOMIC DNA]</scope>
    <source>
        <strain evidence="1 2">PU5-4</strain>
    </source>
</reference>
<organism evidence="1 2">
    <name type="scientific">Sphingobacterium tenebrionis</name>
    <dbReference type="NCBI Taxonomy" id="3111775"/>
    <lineage>
        <taxon>Bacteria</taxon>
        <taxon>Pseudomonadati</taxon>
        <taxon>Bacteroidota</taxon>
        <taxon>Sphingobacteriia</taxon>
        <taxon>Sphingobacteriales</taxon>
        <taxon>Sphingobacteriaceae</taxon>
        <taxon>Sphingobacterium</taxon>
    </lineage>
</organism>
<gene>
    <name evidence="1" type="ORF">VJ786_05920</name>
</gene>
<proteinExistence type="predicted"/>
<protein>
    <submittedName>
        <fullName evidence="1">Uncharacterized protein</fullName>
    </submittedName>
</protein>
<sequence length="159" mass="18357">MEKVDIIEIKKPEVISILTIDRPLKRSLIDYILRREPKIKKESFEITSTKLGVRIRYAQIMRKMDSFTMSESVDMMSLGLFLSSEHVENLVYAMAVLVVNDPFKSPPKWLCEQLKKMNEVEFNLLKDVLLKALDMPSFIQSIVILKGLGLTYEENGDSE</sequence>